<dbReference type="InterPro" id="IPR052519">
    <property type="entry name" value="Euk-type_GlcNAc_Kinase"/>
</dbReference>
<dbReference type="Proteomes" id="UP000325315">
    <property type="component" value="Unassembled WGS sequence"/>
</dbReference>
<keyword evidence="5" id="KW-0812">Transmembrane</keyword>
<evidence type="ECO:0000256" key="5">
    <source>
        <dbReference type="SAM" id="Phobius"/>
    </source>
</evidence>
<dbReference type="OrthoDB" id="311172at2759"/>
<name>A0A5B6V5F8_9ROSI</name>
<dbReference type="PANTHER" id="PTHR43190">
    <property type="entry name" value="N-ACETYL-D-GLUCOSAMINE KINASE"/>
    <property type="match status" value="1"/>
</dbReference>
<dbReference type="Pfam" id="PF01869">
    <property type="entry name" value="BcrAD_BadFG"/>
    <property type="match status" value="1"/>
</dbReference>
<dbReference type="Gene3D" id="3.30.420.40">
    <property type="match status" value="2"/>
</dbReference>
<comment type="similarity">
    <text evidence="1">Belongs to the eukaryotic-type N-acetylglucosamine kinase family.</text>
</comment>
<evidence type="ECO:0000313" key="8">
    <source>
        <dbReference type="Proteomes" id="UP000325315"/>
    </source>
</evidence>
<keyword evidence="5" id="KW-1133">Transmembrane helix</keyword>
<dbReference type="EMBL" id="SMMG02000008">
    <property type="protein sequence ID" value="KAA3464459.1"/>
    <property type="molecule type" value="Genomic_DNA"/>
</dbReference>
<organism evidence="7 8">
    <name type="scientific">Gossypium australe</name>
    <dbReference type="NCBI Taxonomy" id="47621"/>
    <lineage>
        <taxon>Eukaryota</taxon>
        <taxon>Viridiplantae</taxon>
        <taxon>Streptophyta</taxon>
        <taxon>Embryophyta</taxon>
        <taxon>Tracheophyta</taxon>
        <taxon>Spermatophyta</taxon>
        <taxon>Magnoliopsida</taxon>
        <taxon>eudicotyledons</taxon>
        <taxon>Gunneridae</taxon>
        <taxon>Pentapetalae</taxon>
        <taxon>rosids</taxon>
        <taxon>malvids</taxon>
        <taxon>Malvales</taxon>
        <taxon>Malvaceae</taxon>
        <taxon>Malvoideae</taxon>
        <taxon>Gossypium</taxon>
    </lineage>
</organism>
<feature type="domain" description="ATPase BadF/BadG/BcrA/BcrD type" evidence="6">
    <location>
        <begin position="26"/>
        <end position="330"/>
    </location>
</feature>
<dbReference type="EC" id="2.7.1.59" evidence="2"/>
<dbReference type="InterPro" id="IPR002731">
    <property type="entry name" value="ATPase_BadF"/>
</dbReference>
<comment type="caution">
    <text evidence="7">The sequence shown here is derived from an EMBL/GenBank/DDBJ whole genome shotgun (WGS) entry which is preliminary data.</text>
</comment>
<evidence type="ECO:0000313" key="7">
    <source>
        <dbReference type="EMBL" id="KAA3464459.1"/>
    </source>
</evidence>
<dbReference type="CDD" id="cd24081">
    <property type="entry name" value="ASKHA_NBD_DdNAGK-like"/>
    <property type="match status" value="1"/>
</dbReference>
<dbReference type="InterPro" id="IPR043129">
    <property type="entry name" value="ATPase_NBD"/>
</dbReference>
<accession>A0A5B6V5F8</accession>
<evidence type="ECO:0000259" key="6">
    <source>
        <dbReference type="Pfam" id="PF01869"/>
    </source>
</evidence>
<dbReference type="GO" id="GO:0045127">
    <property type="term" value="F:N-acetylglucosamine kinase activity"/>
    <property type="evidence" value="ECO:0007669"/>
    <property type="project" value="UniProtKB-EC"/>
</dbReference>
<keyword evidence="8" id="KW-1185">Reference proteome</keyword>
<evidence type="ECO:0000256" key="4">
    <source>
        <dbReference type="ARBA" id="ARBA00031123"/>
    </source>
</evidence>
<dbReference type="PANTHER" id="PTHR43190:SF3">
    <property type="entry name" value="N-ACETYL-D-GLUCOSAMINE KINASE"/>
    <property type="match status" value="1"/>
</dbReference>
<proteinExistence type="inferred from homology"/>
<sequence>MKRYRNGEIWDFEHEVAVATKRPVILGLDGGTTSTVCICMPIMPFSDALPDPLPVLARAVAGCSNHNSVGETAARETLEQVMADALSKSGSNRSAVRAVCLAVSGVNHPTDQQRILTWLRDIFPTQVKLYVRNDAVAALASGTMGKLHGCVLIAGTGTIAYGFTEDGREARAAGAGPVLGDWGSGYGIAALALTAVIRAHDGRGPHTMLTSTILQTLGLSSADELIGCYDKGMHVNNLDLSFLWPLFFGLLATNVIISVFFPMETSVQFLMQSVRWTYADPSWARIAALVPVVVSCAEAGDEVANKILKEAVQELALSVKAVVQRLGLCGAGPSSNAHLVLKSVQLQLEALISPFF</sequence>
<gene>
    <name evidence="7" type="ORF">EPI10_008705</name>
</gene>
<evidence type="ECO:0000256" key="1">
    <source>
        <dbReference type="ARBA" id="ARBA00006198"/>
    </source>
</evidence>
<protein>
    <recommendedName>
        <fullName evidence="3">N-acetyl-D-glucosamine kinase</fullName>
        <ecNumber evidence="2">2.7.1.59</ecNumber>
    </recommendedName>
    <alternativeName>
        <fullName evidence="4">GlcNAc kinase</fullName>
    </alternativeName>
</protein>
<dbReference type="SUPFAM" id="SSF53067">
    <property type="entry name" value="Actin-like ATPase domain"/>
    <property type="match status" value="3"/>
</dbReference>
<keyword evidence="7" id="KW-0418">Kinase</keyword>
<evidence type="ECO:0000256" key="2">
    <source>
        <dbReference type="ARBA" id="ARBA00012122"/>
    </source>
</evidence>
<keyword evidence="7" id="KW-0808">Transferase</keyword>
<evidence type="ECO:0000256" key="3">
    <source>
        <dbReference type="ARBA" id="ARBA00014974"/>
    </source>
</evidence>
<reference evidence="8" key="1">
    <citation type="journal article" date="2019" name="Plant Biotechnol. J.">
        <title>Genome sequencing of the Australian wild diploid species Gossypium australe highlights disease resistance and delayed gland morphogenesis.</title>
        <authorList>
            <person name="Cai Y."/>
            <person name="Cai X."/>
            <person name="Wang Q."/>
            <person name="Wang P."/>
            <person name="Zhang Y."/>
            <person name="Cai C."/>
            <person name="Xu Y."/>
            <person name="Wang K."/>
            <person name="Zhou Z."/>
            <person name="Wang C."/>
            <person name="Geng S."/>
            <person name="Li B."/>
            <person name="Dong Q."/>
            <person name="Hou Y."/>
            <person name="Wang H."/>
            <person name="Ai P."/>
            <person name="Liu Z."/>
            <person name="Yi F."/>
            <person name="Sun M."/>
            <person name="An G."/>
            <person name="Cheng J."/>
            <person name="Zhang Y."/>
            <person name="Shi Q."/>
            <person name="Xie Y."/>
            <person name="Shi X."/>
            <person name="Chang Y."/>
            <person name="Huang F."/>
            <person name="Chen Y."/>
            <person name="Hong S."/>
            <person name="Mi L."/>
            <person name="Sun Q."/>
            <person name="Zhang L."/>
            <person name="Zhou B."/>
            <person name="Peng R."/>
            <person name="Zhang X."/>
            <person name="Liu F."/>
        </authorList>
    </citation>
    <scope>NUCLEOTIDE SEQUENCE [LARGE SCALE GENOMIC DNA]</scope>
    <source>
        <strain evidence="8">cv. PA1801</strain>
    </source>
</reference>
<feature type="transmembrane region" description="Helical" evidence="5">
    <location>
        <begin position="242"/>
        <end position="261"/>
    </location>
</feature>
<keyword evidence="5" id="KW-0472">Membrane</keyword>
<dbReference type="AlphaFoldDB" id="A0A5B6V5F8"/>